<dbReference type="Pfam" id="PF00071">
    <property type="entry name" value="Ras"/>
    <property type="match status" value="1"/>
</dbReference>
<dbReference type="STRING" id="59895.A0A103XRC9"/>
<dbReference type="GO" id="GO:0005525">
    <property type="term" value="F:GTP binding"/>
    <property type="evidence" value="ECO:0007669"/>
    <property type="project" value="InterPro"/>
</dbReference>
<evidence type="ECO:0000313" key="2">
    <source>
        <dbReference type="Proteomes" id="UP000243975"/>
    </source>
</evidence>
<dbReference type="Proteomes" id="UP000243975">
    <property type="component" value="Unassembled WGS sequence"/>
</dbReference>
<gene>
    <name evidence="1" type="ORF">Ccrd_002539</name>
</gene>
<dbReference type="InterPro" id="IPR001806">
    <property type="entry name" value="Small_GTPase"/>
</dbReference>
<name>A0A103XRC9_CYNCS</name>
<protein>
    <submittedName>
        <fullName evidence="1">Small GTPase superfamily</fullName>
    </submittedName>
</protein>
<reference evidence="1 2" key="1">
    <citation type="journal article" date="2016" name="Sci. Rep.">
        <title>The genome sequence of the outbreeding globe artichoke constructed de novo incorporating a phase-aware low-pass sequencing strategy of F1 progeny.</title>
        <authorList>
            <person name="Scaglione D."/>
            <person name="Reyes-Chin-Wo S."/>
            <person name="Acquadro A."/>
            <person name="Froenicke L."/>
            <person name="Portis E."/>
            <person name="Beitel C."/>
            <person name="Tirone M."/>
            <person name="Mauro R."/>
            <person name="Lo Monaco A."/>
            <person name="Mauromicale G."/>
            <person name="Faccioli P."/>
            <person name="Cattivelli L."/>
            <person name="Rieseberg L."/>
            <person name="Michelmore R."/>
            <person name="Lanteri S."/>
        </authorList>
    </citation>
    <scope>NUCLEOTIDE SEQUENCE [LARGE SCALE GENOMIC DNA]</scope>
    <source>
        <strain evidence="1">2C</strain>
    </source>
</reference>
<comment type="caution">
    <text evidence="1">The sequence shown here is derived from an EMBL/GenBank/DDBJ whole genome shotgun (WGS) entry which is preliminary data.</text>
</comment>
<dbReference type="PRINTS" id="PR00449">
    <property type="entry name" value="RASTRNSFRMNG"/>
</dbReference>
<organism evidence="1 2">
    <name type="scientific">Cynara cardunculus var. scolymus</name>
    <name type="common">Globe artichoke</name>
    <name type="synonym">Cynara scolymus</name>
    <dbReference type="NCBI Taxonomy" id="59895"/>
    <lineage>
        <taxon>Eukaryota</taxon>
        <taxon>Viridiplantae</taxon>
        <taxon>Streptophyta</taxon>
        <taxon>Embryophyta</taxon>
        <taxon>Tracheophyta</taxon>
        <taxon>Spermatophyta</taxon>
        <taxon>Magnoliopsida</taxon>
        <taxon>eudicotyledons</taxon>
        <taxon>Gunneridae</taxon>
        <taxon>Pentapetalae</taxon>
        <taxon>asterids</taxon>
        <taxon>campanulids</taxon>
        <taxon>Asterales</taxon>
        <taxon>Asteraceae</taxon>
        <taxon>Carduoideae</taxon>
        <taxon>Cardueae</taxon>
        <taxon>Carduinae</taxon>
        <taxon>Cynara</taxon>
    </lineage>
</organism>
<dbReference type="EMBL" id="LEKV01004390">
    <property type="protein sequence ID" value="KVH95399.1"/>
    <property type="molecule type" value="Genomic_DNA"/>
</dbReference>
<sequence length="125" mass="14200">MALYLFSSFLERPLQQNRIRKKKAKTKASMSGRKFNLNCGKHVNIENSQQDLSDSQASWDGGEGFIMCTFNFTDRSTNSESITSLSVKRNEFSSIIGVEFQTRTLVIKHKSVKAQIWDTAGQERS</sequence>
<dbReference type="AlphaFoldDB" id="A0A103XRC9"/>
<keyword evidence="2" id="KW-1185">Reference proteome</keyword>
<dbReference type="Gene3D" id="3.40.50.300">
    <property type="entry name" value="P-loop containing nucleotide triphosphate hydrolases"/>
    <property type="match status" value="1"/>
</dbReference>
<accession>A0A103XRC9</accession>
<proteinExistence type="predicted"/>
<dbReference type="SUPFAM" id="SSF52540">
    <property type="entry name" value="P-loop containing nucleoside triphosphate hydrolases"/>
    <property type="match status" value="1"/>
</dbReference>
<dbReference type="Gramene" id="KVH95399">
    <property type="protein sequence ID" value="KVH95399"/>
    <property type="gene ID" value="Ccrd_002539"/>
</dbReference>
<dbReference type="InterPro" id="IPR027417">
    <property type="entry name" value="P-loop_NTPase"/>
</dbReference>
<dbReference type="GO" id="GO:0003924">
    <property type="term" value="F:GTPase activity"/>
    <property type="evidence" value="ECO:0007669"/>
    <property type="project" value="InterPro"/>
</dbReference>
<evidence type="ECO:0000313" key="1">
    <source>
        <dbReference type="EMBL" id="KVH95399.1"/>
    </source>
</evidence>